<accession>F6DKI3</accession>
<sequence>MTQFSEQDLCNLLTKARSMALADETVPPTALSKEEQEIIKRYIPMQLNEDSAQKMMAMVNDIREGSRSPMNDQERLELNQKNMEESLINFLSRLRTADDDEFDSMCQMCECIRKSRSSE</sequence>
<dbReference type="RefSeq" id="WP_013841014.1">
    <property type="nucleotide sequence ID" value="NC_015589.1"/>
</dbReference>
<keyword evidence="2" id="KW-1185">Reference proteome</keyword>
<dbReference type="KEGG" id="dru:Desru_0967"/>
<evidence type="ECO:0000313" key="2">
    <source>
        <dbReference type="Proteomes" id="UP000009234"/>
    </source>
</evidence>
<reference evidence="2" key="1">
    <citation type="submission" date="2011-05" db="EMBL/GenBank/DDBJ databases">
        <title>Complete sequence of Desulfotomaculum ruminis DSM 2154.</title>
        <authorList>
            <person name="Lucas S."/>
            <person name="Copeland A."/>
            <person name="Lapidus A."/>
            <person name="Cheng J.-F."/>
            <person name="Goodwin L."/>
            <person name="Pitluck S."/>
            <person name="Lu M."/>
            <person name="Detter J.C."/>
            <person name="Han C."/>
            <person name="Tapia R."/>
            <person name="Land M."/>
            <person name="Hauser L."/>
            <person name="Kyrpides N."/>
            <person name="Ivanova N."/>
            <person name="Mikhailova N."/>
            <person name="Pagani I."/>
            <person name="Stams A.J.M."/>
            <person name="Plugge C.M."/>
            <person name="Muyzer G."/>
            <person name="Kuever J."/>
            <person name="Parshina S.N."/>
            <person name="Ivanova A.E."/>
            <person name="Nazina T.N."/>
            <person name="Brambilla E."/>
            <person name="Spring S."/>
            <person name="Klenk H.-P."/>
            <person name="Woyke T."/>
        </authorList>
    </citation>
    <scope>NUCLEOTIDE SEQUENCE [LARGE SCALE GENOMIC DNA]</scope>
    <source>
        <strain evidence="2">ATCC 23193 / DSM 2154 / NCIB 8452 / DL</strain>
    </source>
</reference>
<evidence type="ECO:0000313" key="1">
    <source>
        <dbReference type="EMBL" id="AEG59243.1"/>
    </source>
</evidence>
<dbReference type="EMBL" id="CP002780">
    <property type="protein sequence ID" value="AEG59243.1"/>
    <property type="molecule type" value="Genomic_DNA"/>
</dbReference>
<name>F6DKI3_DESRL</name>
<proteinExistence type="predicted"/>
<protein>
    <submittedName>
        <fullName evidence="1">Uncharacterized protein</fullName>
    </submittedName>
</protein>
<dbReference type="AlphaFoldDB" id="F6DKI3"/>
<organism evidence="1 2">
    <name type="scientific">Desulforamulus ruminis (strain ATCC 23193 / DSM 2154 / NCIMB 8452 / DL)</name>
    <name type="common">Desulfotomaculum ruminis</name>
    <dbReference type="NCBI Taxonomy" id="696281"/>
    <lineage>
        <taxon>Bacteria</taxon>
        <taxon>Bacillati</taxon>
        <taxon>Bacillota</taxon>
        <taxon>Clostridia</taxon>
        <taxon>Eubacteriales</taxon>
        <taxon>Peptococcaceae</taxon>
        <taxon>Desulforamulus</taxon>
    </lineage>
</organism>
<dbReference type="Proteomes" id="UP000009234">
    <property type="component" value="Chromosome"/>
</dbReference>
<dbReference type="OrthoDB" id="1786963at2"/>
<dbReference type="HOGENOM" id="CLU_2057627_0_0_9"/>
<reference evidence="1 2" key="2">
    <citation type="journal article" date="2012" name="Stand. Genomic Sci.">
        <title>Complete genome sequence of the sulfate-reducing firmicute Desulfotomaculum ruminis type strain (DL(T)).</title>
        <authorList>
            <person name="Spring S."/>
            <person name="Visser M."/>
            <person name="Lu M."/>
            <person name="Copeland A."/>
            <person name="Lapidus A."/>
            <person name="Lucas S."/>
            <person name="Cheng J.F."/>
            <person name="Han C."/>
            <person name="Tapia R."/>
            <person name="Goodwin L.A."/>
            <person name="Pitluck S."/>
            <person name="Ivanova N."/>
            <person name="Land M."/>
            <person name="Hauser L."/>
            <person name="Larimer F."/>
            <person name="Rohde M."/>
            <person name="Goker M."/>
            <person name="Detter J.C."/>
            <person name="Kyrpides N.C."/>
            <person name="Woyke T."/>
            <person name="Schaap P.J."/>
            <person name="Plugge C.M."/>
            <person name="Muyzer G."/>
            <person name="Kuever J."/>
            <person name="Pereira I.A."/>
            <person name="Parshina S.N."/>
            <person name="Bernier-Latmani R."/>
            <person name="Stams A.J."/>
            <person name="Klenk H.P."/>
        </authorList>
    </citation>
    <scope>NUCLEOTIDE SEQUENCE [LARGE SCALE GENOMIC DNA]</scope>
    <source>
        <strain evidence="2">ATCC 23193 / DSM 2154 / NCIB 8452 / DL</strain>
    </source>
</reference>
<gene>
    <name evidence="1" type="ordered locus">Desru_0967</name>
</gene>